<keyword evidence="5" id="KW-0808">Transferase</keyword>
<keyword evidence="6" id="KW-1185">Reference proteome</keyword>
<dbReference type="InterPro" id="IPR015421">
    <property type="entry name" value="PyrdxlP-dep_Trfase_major"/>
</dbReference>
<keyword evidence="2 3" id="KW-0663">Pyridoxal phosphate</keyword>
<comment type="cofactor">
    <cofactor evidence="1">
        <name>pyridoxal 5'-phosphate</name>
        <dbReference type="ChEBI" id="CHEBI:597326"/>
    </cofactor>
</comment>
<evidence type="ECO:0000256" key="2">
    <source>
        <dbReference type="ARBA" id="ARBA00022898"/>
    </source>
</evidence>
<dbReference type="GO" id="GO:0030170">
    <property type="term" value="F:pyridoxal phosphate binding"/>
    <property type="evidence" value="ECO:0007669"/>
    <property type="project" value="InterPro"/>
</dbReference>
<dbReference type="GO" id="GO:0008483">
    <property type="term" value="F:transaminase activity"/>
    <property type="evidence" value="ECO:0007669"/>
    <property type="project" value="InterPro"/>
</dbReference>
<evidence type="ECO:0000313" key="6">
    <source>
        <dbReference type="Proteomes" id="UP000777438"/>
    </source>
</evidence>
<evidence type="ECO:0000256" key="4">
    <source>
        <dbReference type="SAM" id="MobiDB-lite"/>
    </source>
</evidence>
<proteinExistence type="inferred from homology"/>
<dbReference type="Gene3D" id="3.40.640.10">
    <property type="entry name" value="Type I PLP-dependent aspartate aminotransferase-like (Major domain)"/>
    <property type="match status" value="1"/>
</dbReference>
<dbReference type="EMBL" id="JAGPYM010000019">
    <property type="protein sequence ID" value="KAH6884861.1"/>
    <property type="molecule type" value="Genomic_DNA"/>
</dbReference>
<dbReference type="AlphaFoldDB" id="A0A9P8VY34"/>
<organism evidence="5 6">
    <name type="scientific">Thelonectria olida</name>
    <dbReference type="NCBI Taxonomy" id="1576542"/>
    <lineage>
        <taxon>Eukaryota</taxon>
        <taxon>Fungi</taxon>
        <taxon>Dikarya</taxon>
        <taxon>Ascomycota</taxon>
        <taxon>Pezizomycotina</taxon>
        <taxon>Sordariomycetes</taxon>
        <taxon>Hypocreomycetidae</taxon>
        <taxon>Hypocreales</taxon>
        <taxon>Nectriaceae</taxon>
        <taxon>Thelonectria</taxon>
    </lineage>
</organism>
<reference evidence="5 6" key="1">
    <citation type="journal article" date="2021" name="Nat. Commun.">
        <title>Genetic determinants of endophytism in the Arabidopsis root mycobiome.</title>
        <authorList>
            <person name="Mesny F."/>
            <person name="Miyauchi S."/>
            <person name="Thiergart T."/>
            <person name="Pickel B."/>
            <person name="Atanasova L."/>
            <person name="Karlsson M."/>
            <person name="Huettel B."/>
            <person name="Barry K.W."/>
            <person name="Haridas S."/>
            <person name="Chen C."/>
            <person name="Bauer D."/>
            <person name="Andreopoulos W."/>
            <person name="Pangilinan J."/>
            <person name="LaButti K."/>
            <person name="Riley R."/>
            <person name="Lipzen A."/>
            <person name="Clum A."/>
            <person name="Drula E."/>
            <person name="Henrissat B."/>
            <person name="Kohler A."/>
            <person name="Grigoriev I.V."/>
            <person name="Martin F.M."/>
            <person name="Hacquard S."/>
        </authorList>
    </citation>
    <scope>NUCLEOTIDE SEQUENCE [LARGE SCALE GENOMIC DNA]</scope>
    <source>
        <strain evidence="5 6">MPI-CAGE-CH-0241</strain>
    </source>
</reference>
<evidence type="ECO:0000256" key="1">
    <source>
        <dbReference type="ARBA" id="ARBA00001933"/>
    </source>
</evidence>
<feature type="region of interest" description="Disordered" evidence="4">
    <location>
        <begin position="19"/>
        <end position="38"/>
    </location>
</feature>
<accession>A0A9P8VY34</accession>
<dbReference type="Gene3D" id="3.90.1150.10">
    <property type="entry name" value="Aspartate Aminotransferase, domain 1"/>
    <property type="match status" value="1"/>
</dbReference>
<evidence type="ECO:0000256" key="3">
    <source>
        <dbReference type="RuleBase" id="RU003560"/>
    </source>
</evidence>
<comment type="similarity">
    <text evidence="3">Belongs to the class-III pyridoxal-phosphate-dependent aminotransferase family.</text>
</comment>
<dbReference type="InterPro" id="IPR015424">
    <property type="entry name" value="PyrdxlP-dep_Trfase"/>
</dbReference>
<dbReference type="SUPFAM" id="SSF53383">
    <property type="entry name" value="PLP-dependent transferases"/>
    <property type="match status" value="1"/>
</dbReference>
<dbReference type="Proteomes" id="UP000777438">
    <property type="component" value="Unassembled WGS sequence"/>
</dbReference>
<dbReference type="OrthoDB" id="425114at2759"/>
<gene>
    <name evidence="5" type="ORF">B0T10DRAFT_517538</name>
</gene>
<sequence>MAPAKAAVESAEARFIERNPKSKSFHDQASNSLPGGNTRTPVWTSPFALRMERGFESNVWDVDGHKYTDFMGELAAGIYGHSHPIIREAMISAFDTVGLSLGSTIVQEQRYAELLCSRFGLDLVRFSNSGTEANIHAINGAKAFTGKNKVVVFGGAYHGSVLSFGDGRVAPQNWNKDDWVMGKYNDVQSARKVIEDTSDLAAVLVEGMQGVGGCILGHVDFLQQVQESAKRVGAVFILDEIMTSRLAPGGLQSLLGLKPDMTTMGKHLGGGFAFGALGGRADIMGVYDPRREGAVVHAGTFNNNTMTMSVGYAGLSRIFTPEVAAAFNAMGDKYRQKLQEVAKGTKCFFTGLGSFIAVHFADQNVDDLASVEDVEERWDLKDLFWFEMLEDGFWTTRRGVISLMLPTPESEMDRFVACVGRFLERHGSIVAL</sequence>
<dbReference type="PANTHER" id="PTHR43713">
    <property type="entry name" value="GLUTAMATE-1-SEMIALDEHYDE 2,1-AMINOMUTASE"/>
    <property type="match status" value="1"/>
</dbReference>
<name>A0A9P8VY34_9HYPO</name>
<comment type="caution">
    <text evidence="5">The sequence shown here is derived from an EMBL/GenBank/DDBJ whole genome shotgun (WGS) entry which is preliminary data.</text>
</comment>
<evidence type="ECO:0000313" key="5">
    <source>
        <dbReference type="EMBL" id="KAH6884861.1"/>
    </source>
</evidence>
<protein>
    <submittedName>
        <fullName evidence="5">Pyridoxal phosphate-dependent transferase</fullName>
    </submittedName>
</protein>
<feature type="compositionally biased region" description="Polar residues" evidence="4">
    <location>
        <begin position="27"/>
        <end position="38"/>
    </location>
</feature>
<dbReference type="InterPro" id="IPR015422">
    <property type="entry name" value="PyrdxlP-dep_Trfase_small"/>
</dbReference>
<dbReference type="InterPro" id="IPR005814">
    <property type="entry name" value="Aminotrans_3"/>
</dbReference>
<dbReference type="PANTHER" id="PTHR43713:SF3">
    <property type="entry name" value="GLUTAMATE-1-SEMIALDEHYDE 2,1-AMINOMUTASE 1, CHLOROPLASTIC-RELATED"/>
    <property type="match status" value="1"/>
</dbReference>
<dbReference type="Pfam" id="PF00202">
    <property type="entry name" value="Aminotran_3"/>
    <property type="match status" value="1"/>
</dbReference>